<dbReference type="GO" id="GO:0004674">
    <property type="term" value="F:protein serine/threonine kinase activity"/>
    <property type="evidence" value="ECO:0007669"/>
    <property type="project" value="UniProtKB-KW"/>
</dbReference>
<evidence type="ECO:0000256" key="2">
    <source>
        <dbReference type="ARBA" id="ARBA00022741"/>
    </source>
</evidence>
<dbReference type="Proteomes" id="UP000181951">
    <property type="component" value="Unassembled WGS sequence"/>
</dbReference>
<evidence type="ECO:0000256" key="1">
    <source>
        <dbReference type="ARBA" id="ARBA00022679"/>
    </source>
</evidence>
<evidence type="ECO:0000259" key="8">
    <source>
        <dbReference type="PROSITE" id="PS50011"/>
    </source>
</evidence>
<dbReference type="InterPro" id="IPR017441">
    <property type="entry name" value="Protein_kinase_ATP_BS"/>
</dbReference>
<keyword evidence="2 5" id="KW-0547">Nucleotide-binding</keyword>
<name>A0A1H8TEI4_9ACTN</name>
<evidence type="ECO:0000256" key="7">
    <source>
        <dbReference type="SAM" id="Phobius"/>
    </source>
</evidence>
<keyword evidence="9" id="KW-0723">Serine/threonine-protein kinase</keyword>
<evidence type="ECO:0000256" key="6">
    <source>
        <dbReference type="SAM" id="MobiDB-lite"/>
    </source>
</evidence>
<keyword evidence="4 5" id="KW-0067">ATP-binding</keyword>
<feature type="compositionally biased region" description="Low complexity" evidence="6">
    <location>
        <begin position="472"/>
        <end position="500"/>
    </location>
</feature>
<dbReference type="PROSITE" id="PS50011">
    <property type="entry name" value="PROTEIN_KINASE_DOM"/>
    <property type="match status" value="1"/>
</dbReference>
<feature type="transmembrane region" description="Helical" evidence="7">
    <location>
        <begin position="441"/>
        <end position="462"/>
    </location>
</feature>
<accession>A0A1H8TEI4</accession>
<evidence type="ECO:0000256" key="5">
    <source>
        <dbReference type="PROSITE-ProRule" id="PRU10141"/>
    </source>
</evidence>
<dbReference type="InterPro" id="IPR000719">
    <property type="entry name" value="Prot_kinase_dom"/>
</dbReference>
<dbReference type="OrthoDB" id="9762169at2"/>
<keyword evidence="10" id="KW-1185">Reference proteome</keyword>
<dbReference type="InterPro" id="IPR011009">
    <property type="entry name" value="Kinase-like_dom_sf"/>
</dbReference>
<keyword evidence="1" id="KW-0808">Transferase</keyword>
<proteinExistence type="predicted"/>
<dbReference type="RefSeq" id="WP_075018148.1">
    <property type="nucleotide sequence ID" value="NZ_FODD01000051.1"/>
</dbReference>
<feature type="compositionally biased region" description="Gly residues" evidence="6">
    <location>
        <begin position="501"/>
        <end position="510"/>
    </location>
</feature>
<evidence type="ECO:0000256" key="3">
    <source>
        <dbReference type="ARBA" id="ARBA00022777"/>
    </source>
</evidence>
<feature type="compositionally biased region" description="Basic and acidic residues" evidence="6">
    <location>
        <begin position="347"/>
        <end position="357"/>
    </location>
</feature>
<keyword evidence="7" id="KW-0812">Transmembrane</keyword>
<dbReference type="SMART" id="SM00220">
    <property type="entry name" value="S_TKc"/>
    <property type="match status" value="1"/>
</dbReference>
<sequence>MDELRADDPRWIGTYRLLGRLGTGGMGRVYLARSERGRTVAVKLVRAELAEQEEFRTRFRREVRAARRVGGRWTAPVLDADTEAEIPWVATGYVAGPSLQQVVARDHGPLPEPSVRVLASGLAHALADIHAAGLVHRDLKPSNVMITIDGPRVIDFGIARALETVADDGEGTEGTEGAVTYTGAMVGSPAFMSPEQVRGDRIVTPACDIFCLGSVLAFAATGLQPFGAASSGVHAQMFRIVQEPPDLDAVPDGLRDLVAACLVKDPQERPSLAEVQERIGAGGAVDATGPAGEPWLPGAIVAQLGRQAVRLLELEAAETGSLPVVSLADAPSARTRVQTAPAGQAPRDTHGTRDTRASSDAPSPVVPRPRAEPWPAPASAAAPAAVQAAGPGTGSTAAPQPGTAYPPSAAGAPVPPHAATAPHLPPGGPAAAPPRRGRRGALIAVVVLLAVIAGTTTALVALRAGDHGGSGPRTASSAPATTAKGGGTTAATPPATATPSGPGGPGGPGGVPAPADLVGTWHAAFDSGQGENDRTLTVHADGSVVLTGDSTSGGGYDCAWSMHVTSAGPPTELSASVLTRGEPAGACLPGETTSLTLVDATHLRRDNLESGKAPLTYERTG</sequence>
<gene>
    <name evidence="9" type="ORF">SAMN05216267_105140</name>
</gene>
<dbReference type="PANTHER" id="PTHR43289:SF34">
    <property type="entry name" value="SERINE_THREONINE-PROTEIN KINASE YBDM-RELATED"/>
    <property type="match status" value="1"/>
</dbReference>
<dbReference type="PROSITE" id="PS00107">
    <property type="entry name" value="PROTEIN_KINASE_ATP"/>
    <property type="match status" value="1"/>
</dbReference>
<dbReference type="EMBL" id="FODD01000051">
    <property type="protein sequence ID" value="SEO88908.1"/>
    <property type="molecule type" value="Genomic_DNA"/>
</dbReference>
<organism evidence="9 10">
    <name type="scientific">Actinacidiphila rubida</name>
    <dbReference type="NCBI Taxonomy" id="310780"/>
    <lineage>
        <taxon>Bacteria</taxon>
        <taxon>Bacillati</taxon>
        <taxon>Actinomycetota</taxon>
        <taxon>Actinomycetes</taxon>
        <taxon>Kitasatosporales</taxon>
        <taxon>Streptomycetaceae</taxon>
        <taxon>Actinacidiphila</taxon>
    </lineage>
</organism>
<keyword evidence="7" id="KW-1133">Transmembrane helix</keyword>
<evidence type="ECO:0000256" key="4">
    <source>
        <dbReference type="ARBA" id="ARBA00022840"/>
    </source>
</evidence>
<dbReference type="PROSITE" id="PS00108">
    <property type="entry name" value="PROTEIN_KINASE_ST"/>
    <property type="match status" value="1"/>
</dbReference>
<dbReference type="Gene3D" id="1.10.510.10">
    <property type="entry name" value="Transferase(Phosphotransferase) domain 1"/>
    <property type="match status" value="1"/>
</dbReference>
<feature type="compositionally biased region" description="Pro residues" evidence="6">
    <location>
        <begin position="364"/>
        <end position="376"/>
    </location>
</feature>
<dbReference type="InterPro" id="IPR008271">
    <property type="entry name" value="Ser/Thr_kinase_AS"/>
</dbReference>
<feature type="domain" description="Protein kinase" evidence="8">
    <location>
        <begin position="15"/>
        <end position="296"/>
    </location>
</feature>
<feature type="compositionally biased region" description="Low complexity" evidence="6">
    <location>
        <begin position="377"/>
        <end position="422"/>
    </location>
</feature>
<dbReference type="GO" id="GO:0005524">
    <property type="term" value="F:ATP binding"/>
    <property type="evidence" value="ECO:0007669"/>
    <property type="project" value="UniProtKB-UniRule"/>
</dbReference>
<keyword evidence="3 9" id="KW-0418">Kinase</keyword>
<feature type="region of interest" description="Disordered" evidence="6">
    <location>
        <begin position="466"/>
        <end position="513"/>
    </location>
</feature>
<feature type="region of interest" description="Disordered" evidence="6">
    <location>
        <begin position="331"/>
        <end position="435"/>
    </location>
</feature>
<dbReference type="Gene3D" id="3.30.200.20">
    <property type="entry name" value="Phosphorylase Kinase, domain 1"/>
    <property type="match status" value="1"/>
</dbReference>
<evidence type="ECO:0000313" key="9">
    <source>
        <dbReference type="EMBL" id="SEO88908.1"/>
    </source>
</evidence>
<dbReference type="PANTHER" id="PTHR43289">
    <property type="entry name" value="MITOGEN-ACTIVATED PROTEIN KINASE KINASE KINASE 20-RELATED"/>
    <property type="match status" value="1"/>
</dbReference>
<protein>
    <submittedName>
        <fullName evidence="9">Serine/threonine protein kinase</fullName>
    </submittedName>
</protein>
<keyword evidence="7" id="KW-0472">Membrane</keyword>
<feature type="binding site" evidence="5">
    <location>
        <position position="43"/>
    </location>
    <ligand>
        <name>ATP</name>
        <dbReference type="ChEBI" id="CHEBI:30616"/>
    </ligand>
</feature>
<reference evidence="9 10" key="1">
    <citation type="submission" date="2016-10" db="EMBL/GenBank/DDBJ databases">
        <authorList>
            <person name="de Groot N.N."/>
        </authorList>
    </citation>
    <scope>NUCLEOTIDE SEQUENCE [LARGE SCALE GENOMIC DNA]</scope>
    <source>
        <strain evidence="9 10">CGMCC 4.2026</strain>
    </source>
</reference>
<feature type="compositionally biased region" description="Pro residues" evidence="6">
    <location>
        <begin position="423"/>
        <end position="432"/>
    </location>
</feature>
<dbReference type="AlphaFoldDB" id="A0A1H8TEI4"/>
<dbReference type="SUPFAM" id="SSF56112">
    <property type="entry name" value="Protein kinase-like (PK-like)"/>
    <property type="match status" value="1"/>
</dbReference>
<dbReference type="CDD" id="cd14014">
    <property type="entry name" value="STKc_PknB_like"/>
    <property type="match status" value="1"/>
</dbReference>
<dbReference type="STRING" id="310780.SAMN05216267_105140"/>
<evidence type="ECO:0000313" key="10">
    <source>
        <dbReference type="Proteomes" id="UP000181951"/>
    </source>
</evidence>
<dbReference type="Pfam" id="PF00069">
    <property type="entry name" value="Pkinase"/>
    <property type="match status" value="1"/>
</dbReference>